<evidence type="ECO:0000313" key="2">
    <source>
        <dbReference type="Proteomes" id="UP000685013"/>
    </source>
</evidence>
<sequence length="76" mass="8655">MEVVVNLLATIRRLRIKETMGPQMKKKDLLKRDGSILFLEGQAKSSVDRIVALRVPSWRGSTKFVVLSPIRVEVSY</sequence>
<reference evidence="1 2" key="1">
    <citation type="journal article" date="2021" name="Hortic Res">
        <title>The domestication of Cucurbita argyrosperma as revealed by the genome of its wild relative.</title>
        <authorList>
            <person name="Barrera-Redondo J."/>
            <person name="Sanchez-de la Vega G."/>
            <person name="Aguirre-Liguori J.A."/>
            <person name="Castellanos-Morales G."/>
            <person name="Gutierrez-Guerrero Y.T."/>
            <person name="Aguirre-Dugua X."/>
            <person name="Aguirre-Planter E."/>
            <person name="Tenaillon M.I."/>
            <person name="Lira-Saade R."/>
            <person name="Eguiarte L.E."/>
        </authorList>
    </citation>
    <scope>NUCLEOTIDE SEQUENCE [LARGE SCALE GENOMIC DNA]</scope>
    <source>
        <strain evidence="1">JBR-2021</strain>
    </source>
</reference>
<organism evidence="1 2">
    <name type="scientific">Cucurbita argyrosperma subsp. sororia</name>
    <dbReference type="NCBI Taxonomy" id="37648"/>
    <lineage>
        <taxon>Eukaryota</taxon>
        <taxon>Viridiplantae</taxon>
        <taxon>Streptophyta</taxon>
        <taxon>Embryophyta</taxon>
        <taxon>Tracheophyta</taxon>
        <taxon>Spermatophyta</taxon>
        <taxon>Magnoliopsida</taxon>
        <taxon>eudicotyledons</taxon>
        <taxon>Gunneridae</taxon>
        <taxon>Pentapetalae</taxon>
        <taxon>rosids</taxon>
        <taxon>fabids</taxon>
        <taxon>Cucurbitales</taxon>
        <taxon>Cucurbitaceae</taxon>
        <taxon>Cucurbiteae</taxon>
        <taxon>Cucurbita</taxon>
    </lineage>
</organism>
<feature type="non-terminal residue" evidence="1">
    <location>
        <position position="1"/>
    </location>
</feature>
<proteinExistence type="predicted"/>
<accession>A0AAV6NVD5</accession>
<dbReference type="Proteomes" id="UP000685013">
    <property type="component" value="Chromosome 4"/>
</dbReference>
<evidence type="ECO:0000313" key="1">
    <source>
        <dbReference type="EMBL" id="KAG6601817.1"/>
    </source>
</evidence>
<keyword evidence="2" id="KW-1185">Reference proteome</keyword>
<dbReference type="EMBL" id="JAGKQH010000004">
    <property type="protein sequence ID" value="KAG6601817.1"/>
    <property type="molecule type" value="Genomic_DNA"/>
</dbReference>
<comment type="caution">
    <text evidence="1">The sequence shown here is derived from an EMBL/GenBank/DDBJ whole genome shotgun (WGS) entry which is preliminary data.</text>
</comment>
<name>A0AAV6NVD5_9ROSI</name>
<protein>
    <submittedName>
        <fullName evidence="1">Uncharacterized protein</fullName>
    </submittedName>
</protein>
<gene>
    <name evidence="1" type="ORF">SDJN03_07050</name>
</gene>
<dbReference type="AlphaFoldDB" id="A0AAV6NVD5"/>